<evidence type="ECO:0000313" key="2">
    <source>
        <dbReference type="Proteomes" id="UP000799118"/>
    </source>
</evidence>
<accession>A0A6A4GZC9</accession>
<dbReference type="InterPro" id="IPR053354">
    <property type="entry name" value="MGDG_epimerase"/>
</dbReference>
<protein>
    <submittedName>
        <fullName evidence="1">Uncharacterized protein</fullName>
    </submittedName>
</protein>
<organism evidence="1 2">
    <name type="scientific">Gymnopus androsaceus JB14</name>
    <dbReference type="NCBI Taxonomy" id="1447944"/>
    <lineage>
        <taxon>Eukaryota</taxon>
        <taxon>Fungi</taxon>
        <taxon>Dikarya</taxon>
        <taxon>Basidiomycota</taxon>
        <taxon>Agaricomycotina</taxon>
        <taxon>Agaricomycetes</taxon>
        <taxon>Agaricomycetidae</taxon>
        <taxon>Agaricales</taxon>
        <taxon>Marasmiineae</taxon>
        <taxon>Omphalotaceae</taxon>
        <taxon>Gymnopus</taxon>
    </lineage>
</organism>
<dbReference type="PANTHER" id="PTHR43558">
    <property type="entry name" value="REDUCTASE, PUTATIVE (AFU_ORTHOLOGUE AFUA_3G10540)-RELATED"/>
    <property type="match status" value="1"/>
</dbReference>
<dbReference type="PANTHER" id="PTHR43558:SF6">
    <property type="entry name" value="REDUCTASE, PUTATIVE (AFU_ORTHOLOGUE AFUA_3G10540)-RELATED"/>
    <property type="match status" value="1"/>
</dbReference>
<evidence type="ECO:0000313" key="1">
    <source>
        <dbReference type="EMBL" id="KAE9391289.1"/>
    </source>
</evidence>
<dbReference type="OrthoDB" id="539213at2759"/>
<proteinExistence type="predicted"/>
<reference evidence="1" key="1">
    <citation type="journal article" date="2019" name="Environ. Microbiol.">
        <title>Fungal ecological strategies reflected in gene transcription - a case study of two litter decomposers.</title>
        <authorList>
            <person name="Barbi F."/>
            <person name="Kohler A."/>
            <person name="Barry K."/>
            <person name="Baskaran P."/>
            <person name="Daum C."/>
            <person name="Fauchery L."/>
            <person name="Ihrmark K."/>
            <person name="Kuo A."/>
            <person name="LaButti K."/>
            <person name="Lipzen A."/>
            <person name="Morin E."/>
            <person name="Grigoriev I.V."/>
            <person name="Henrissat B."/>
            <person name="Lindahl B."/>
            <person name="Martin F."/>
        </authorList>
    </citation>
    <scope>NUCLEOTIDE SEQUENCE</scope>
    <source>
        <strain evidence="1">JB14</strain>
    </source>
</reference>
<dbReference type="AlphaFoldDB" id="A0A6A4GZC9"/>
<gene>
    <name evidence="1" type="ORF">BT96DRAFT_1001465</name>
</gene>
<name>A0A6A4GZC9_9AGAR</name>
<dbReference type="EMBL" id="ML769629">
    <property type="protein sequence ID" value="KAE9391289.1"/>
    <property type="molecule type" value="Genomic_DNA"/>
</dbReference>
<sequence length="730" mass="83468">MQTKESQEAVYGRGGRLRPVLSTTTVPELREVLKQGSVSQTEIAIDTVNIQLKLWEEALQKEASNTVTCKILGLDVARLEFKGYLGQHVEEDVEVIIKGVHAAGNDELLKKGIWSWSKLPYAMNRVGKSLPSEGTSKNPRKKTKVLENDEIVDDIDEWVLRNEAFLRTLSKGHSDTVCPETVKGRVVHALKVSRSSIGELPSYTVLADKRSPMTFVQPSSLKFKGRFESLTGGLLAGLNWNNIFIAEISSNIDLYIYGLNVQEANAKIQHSAQIYKSNLGSADVPFLVVRDSQTITLYSEWPKRRVQIVMKLVKSPRDVLLNFDLDICAVGWDGKEVWMLPRFVRALESVWYQQSSLWISSTDTIFGDRKATRDKRVFFKYAKRGYGIRIIPLYIGFLSPYQSQANSKSTSIATSLANLSLGEQLCSPPLSLPKIAESSRAWTRRVVDRYIKNGQSDLQPDGIFSHAMLEGYGQITSEPLGRSCLTGFALLMRHVALWELEQEGEIEIYEHIFAEDTYSYIGQVAYDDTPAYEWDENFSIPKFTDAIDQFDDREQTTMTDEWTSYTRYKKCGDDDWKSHLTTKRVTYGISIDTVLSSSNDLAIAIFTTTEFVEFANEDEHEELVVALWRFDKVLNWQMVDRRIDEIREVFWAFHRGNERLCYPELESRMDHFKTNVSKRAIRTSEMDESHAFVRWVGREPYELSTNVNGIFVLAWKSGREETAEYDRNDF</sequence>
<keyword evidence="2" id="KW-1185">Reference proteome</keyword>
<dbReference type="Proteomes" id="UP000799118">
    <property type="component" value="Unassembled WGS sequence"/>
</dbReference>